<name>A0A1I2H9H9_9BACL</name>
<proteinExistence type="inferred from homology"/>
<dbReference type="EMBL" id="FONN01000021">
    <property type="protein sequence ID" value="SFF25990.1"/>
    <property type="molecule type" value="Genomic_DNA"/>
</dbReference>
<dbReference type="RefSeq" id="WP_046229465.1">
    <property type="nucleotide sequence ID" value="NZ_FONN01000021.1"/>
</dbReference>
<dbReference type="PROSITE" id="PS50928">
    <property type="entry name" value="ABC_TM1"/>
    <property type="match status" value="1"/>
</dbReference>
<dbReference type="SUPFAM" id="SSF161098">
    <property type="entry name" value="MetI-like"/>
    <property type="match status" value="1"/>
</dbReference>
<evidence type="ECO:0000259" key="8">
    <source>
        <dbReference type="PROSITE" id="PS50928"/>
    </source>
</evidence>
<feature type="transmembrane region" description="Helical" evidence="7">
    <location>
        <begin position="73"/>
        <end position="94"/>
    </location>
</feature>
<gene>
    <name evidence="9" type="ORF">SAMN04487969_1214</name>
</gene>
<evidence type="ECO:0000313" key="10">
    <source>
        <dbReference type="Proteomes" id="UP000183410"/>
    </source>
</evidence>
<feature type="transmembrane region" description="Helical" evidence="7">
    <location>
        <begin position="106"/>
        <end position="124"/>
    </location>
</feature>
<comment type="subcellular location">
    <subcellularLocation>
        <location evidence="1 7">Cell membrane</location>
        <topology evidence="1 7">Multi-pass membrane protein</topology>
    </subcellularLocation>
</comment>
<keyword evidence="5 7" id="KW-1133">Transmembrane helix</keyword>
<dbReference type="PANTHER" id="PTHR30193:SF37">
    <property type="entry name" value="INNER MEMBRANE ABC TRANSPORTER PERMEASE PROTEIN YCJO"/>
    <property type="match status" value="1"/>
</dbReference>
<protein>
    <submittedName>
        <fullName evidence="9">Raffinose/stachyose/melibiose transport system permease protein</fullName>
    </submittedName>
</protein>
<dbReference type="Gene3D" id="1.10.3720.10">
    <property type="entry name" value="MetI-like"/>
    <property type="match status" value="1"/>
</dbReference>
<feature type="transmembrane region" description="Helical" evidence="7">
    <location>
        <begin position="9"/>
        <end position="28"/>
    </location>
</feature>
<feature type="domain" description="ABC transmembrane type-1" evidence="8">
    <location>
        <begin position="69"/>
        <end position="283"/>
    </location>
</feature>
<evidence type="ECO:0000256" key="2">
    <source>
        <dbReference type="ARBA" id="ARBA00022448"/>
    </source>
</evidence>
<keyword evidence="4 7" id="KW-0812">Transmembrane</keyword>
<feature type="transmembrane region" description="Helical" evidence="7">
    <location>
        <begin position="158"/>
        <end position="181"/>
    </location>
</feature>
<organism evidence="9 10">
    <name type="scientific">Paenibacillus algorifonticola</name>
    <dbReference type="NCBI Taxonomy" id="684063"/>
    <lineage>
        <taxon>Bacteria</taxon>
        <taxon>Bacillati</taxon>
        <taxon>Bacillota</taxon>
        <taxon>Bacilli</taxon>
        <taxon>Bacillales</taxon>
        <taxon>Paenibacillaceae</taxon>
        <taxon>Paenibacillus</taxon>
    </lineage>
</organism>
<dbReference type="InterPro" id="IPR035906">
    <property type="entry name" value="MetI-like_sf"/>
</dbReference>
<sequence>MEKALSNRWVLALFLLPGLTLFSVFFLYPVCRTVFFSLHEWDGIQPMKFIGLSNYVKMFTDDPNFYPAVQNGFVFVLFSLIFQLPAAFILAMLVSRKIKGSKWFRNVYFFPVIMSTTMVSLLWSKIYDPAIGLLNAFLRSIGLESMTQLWLGDTKTSLLSVVFVLVWQFVGYHMLIMFAGIQSIPDHIYEAARLDGATGWKSVRHITLPLLSDVLKVDVVLAVVGSLKVFEQVYVMTGGGPDNSSTVIAVRMFQEAFLKMNFGYGSTLAVYLVVQCLLISWVINKLMSRNTVYS</sequence>
<dbReference type="PANTHER" id="PTHR30193">
    <property type="entry name" value="ABC TRANSPORTER PERMEASE PROTEIN"/>
    <property type="match status" value="1"/>
</dbReference>
<keyword evidence="10" id="KW-1185">Reference proteome</keyword>
<keyword evidence="6 7" id="KW-0472">Membrane</keyword>
<dbReference type="Pfam" id="PF00528">
    <property type="entry name" value="BPD_transp_1"/>
    <property type="match status" value="1"/>
</dbReference>
<feature type="transmembrane region" description="Helical" evidence="7">
    <location>
        <begin position="262"/>
        <end position="283"/>
    </location>
</feature>
<evidence type="ECO:0000256" key="7">
    <source>
        <dbReference type="RuleBase" id="RU363032"/>
    </source>
</evidence>
<keyword evidence="3" id="KW-1003">Cell membrane</keyword>
<comment type="similarity">
    <text evidence="7">Belongs to the binding-protein-dependent transport system permease family.</text>
</comment>
<dbReference type="InterPro" id="IPR000515">
    <property type="entry name" value="MetI-like"/>
</dbReference>
<dbReference type="CDD" id="cd06261">
    <property type="entry name" value="TM_PBP2"/>
    <property type="match status" value="1"/>
</dbReference>
<evidence type="ECO:0000256" key="5">
    <source>
        <dbReference type="ARBA" id="ARBA00022989"/>
    </source>
</evidence>
<dbReference type="GO" id="GO:0005886">
    <property type="term" value="C:plasma membrane"/>
    <property type="evidence" value="ECO:0007669"/>
    <property type="project" value="UniProtKB-SubCell"/>
</dbReference>
<dbReference type="OrthoDB" id="42781at2"/>
<keyword evidence="2 7" id="KW-0813">Transport</keyword>
<evidence type="ECO:0000256" key="1">
    <source>
        <dbReference type="ARBA" id="ARBA00004651"/>
    </source>
</evidence>
<evidence type="ECO:0000256" key="3">
    <source>
        <dbReference type="ARBA" id="ARBA00022475"/>
    </source>
</evidence>
<evidence type="ECO:0000256" key="6">
    <source>
        <dbReference type="ARBA" id="ARBA00023136"/>
    </source>
</evidence>
<accession>A0A1I2H9H9</accession>
<dbReference type="Proteomes" id="UP000183410">
    <property type="component" value="Unassembled WGS sequence"/>
</dbReference>
<reference evidence="10" key="1">
    <citation type="submission" date="2016-10" db="EMBL/GenBank/DDBJ databases">
        <authorList>
            <person name="Varghese N."/>
            <person name="Submissions S."/>
        </authorList>
    </citation>
    <scope>NUCLEOTIDE SEQUENCE [LARGE SCALE GENOMIC DNA]</scope>
    <source>
        <strain evidence="10">CGMCC 1.10223</strain>
    </source>
</reference>
<dbReference type="AlphaFoldDB" id="A0A1I2H9H9"/>
<evidence type="ECO:0000313" key="9">
    <source>
        <dbReference type="EMBL" id="SFF25990.1"/>
    </source>
</evidence>
<dbReference type="GO" id="GO:0055085">
    <property type="term" value="P:transmembrane transport"/>
    <property type="evidence" value="ECO:0007669"/>
    <property type="project" value="InterPro"/>
</dbReference>
<dbReference type="InterPro" id="IPR051393">
    <property type="entry name" value="ABC_transporter_permease"/>
</dbReference>
<evidence type="ECO:0000256" key="4">
    <source>
        <dbReference type="ARBA" id="ARBA00022692"/>
    </source>
</evidence>